<evidence type="ECO:0000313" key="3">
    <source>
        <dbReference type="Proteomes" id="UP000092666"/>
    </source>
</evidence>
<gene>
    <name evidence="2" type="ORF">I316_01631</name>
</gene>
<dbReference type="STRING" id="1296120.A0A1B9GZG1"/>
<organism evidence="2 3">
    <name type="scientific">Kwoniella heveanensis BCC8398</name>
    <dbReference type="NCBI Taxonomy" id="1296120"/>
    <lineage>
        <taxon>Eukaryota</taxon>
        <taxon>Fungi</taxon>
        <taxon>Dikarya</taxon>
        <taxon>Basidiomycota</taxon>
        <taxon>Agaricomycotina</taxon>
        <taxon>Tremellomycetes</taxon>
        <taxon>Tremellales</taxon>
        <taxon>Cryptococcaceae</taxon>
        <taxon>Kwoniella</taxon>
    </lineage>
</organism>
<reference evidence="2 3" key="1">
    <citation type="submission" date="2013-07" db="EMBL/GenBank/DDBJ databases">
        <title>The Genome Sequence of Cryptococcus heveanensis BCC8398.</title>
        <authorList>
            <consortium name="The Broad Institute Genome Sequencing Platform"/>
            <person name="Cuomo C."/>
            <person name="Litvintseva A."/>
            <person name="Chen Y."/>
            <person name="Heitman J."/>
            <person name="Sun S."/>
            <person name="Springer D."/>
            <person name="Dromer F."/>
            <person name="Young S.K."/>
            <person name="Zeng Q."/>
            <person name="Gargeya S."/>
            <person name="Fitzgerald M."/>
            <person name="Abouelleil A."/>
            <person name="Alvarado L."/>
            <person name="Berlin A.M."/>
            <person name="Chapman S.B."/>
            <person name="Dewar J."/>
            <person name="Goldberg J."/>
            <person name="Griggs A."/>
            <person name="Gujja S."/>
            <person name="Hansen M."/>
            <person name="Howarth C."/>
            <person name="Imamovic A."/>
            <person name="Larimer J."/>
            <person name="McCowan C."/>
            <person name="Murphy C."/>
            <person name="Pearson M."/>
            <person name="Priest M."/>
            <person name="Roberts A."/>
            <person name="Saif S."/>
            <person name="Shea T."/>
            <person name="Sykes S."/>
            <person name="Wortman J."/>
            <person name="Nusbaum C."/>
            <person name="Birren B."/>
        </authorList>
    </citation>
    <scope>NUCLEOTIDE SEQUENCE [LARGE SCALE GENOMIC DNA]</scope>
    <source>
        <strain evidence="2 3">BCC8398</strain>
    </source>
</reference>
<dbReference type="GO" id="GO:0009052">
    <property type="term" value="P:pentose-phosphate shunt, non-oxidative branch"/>
    <property type="evidence" value="ECO:0007669"/>
    <property type="project" value="TreeGrafter"/>
</dbReference>
<dbReference type="OrthoDB" id="1711136at2759"/>
<keyword evidence="1" id="KW-0704">Schiff base</keyword>
<dbReference type="PANTHER" id="PTHR10683:SF39">
    <property type="entry name" value="TRANSALDOLASE"/>
    <property type="match status" value="1"/>
</dbReference>
<dbReference type="Proteomes" id="UP000092666">
    <property type="component" value="Unassembled WGS sequence"/>
</dbReference>
<dbReference type="InterPro" id="IPR013785">
    <property type="entry name" value="Aldolase_TIM"/>
</dbReference>
<protein>
    <submittedName>
        <fullName evidence="2">Transaldolase</fullName>
    </submittedName>
</protein>
<proteinExistence type="predicted"/>
<dbReference type="EMBL" id="KI669495">
    <property type="protein sequence ID" value="OCF36384.1"/>
    <property type="molecule type" value="Genomic_DNA"/>
</dbReference>
<reference evidence="3" key="2">
    <citation type="submission" date="2013-12" db="EMBL/GenBank/DDBJ databases">
        <title>Evolution of pathogenesis and genome organization in the Tremellales.</title>
        <authorList>
            <person name="Cuomo C."/>
            <person name="Litvintseva A."/>
            <person name="Heitman J."/>
            <person name="Chen Y."/>
            <person name="Sun S."/>
            <person name="Springer D."/>
            <person name="Dromer F."/>
            <person name="Young S."/>
            <person name="Zeng Q."/>
            <person name="Chapman S."/>
            <person name="Gujja S."/>
            <person name="Saif S."/>
            <person name="Birren B."/>
        </authorList>
    </citation>
    <scope>NUCLEOTIDE SEQUENCE [LARGE SCALE GENOMIC DNA]</scope>
    <source>
        <strain evidence="3">BCC8398</strain>
    </source>
</reference>
<evidence type="ECO:0000313" key="2">
    <source>
        <dbReference type="EMBL" id="OCF36384.1"/>
    </source>
</evidence>
<dbReference type="AlphaFoldDB" id="A0A1B9GZG1"/>
<name>A0A1B9GZG1_9TREE</name>
<dbReference type="GO" id="GO:0004801">
    <property type="term" value="F:transaldolase activity"/>
    <property type="evidence" value="ECO:0007669"/>
    <property type="project" value="TreeGrafter"/>
</dbReference>
<sequence>MISKPEVSLLEQIEAAGCAVDTDSMNPEIAKNLPIKPHDMTSNHLLVDEQLHNPENKELVEKTIKELKGKDWLDVHTVLSVRFAKRVLPYVSGRVLVQASPRNAYNEEAIEKHVRAYDRVFQEEGIPRERFMVKVPSTSAGVRAAKRLNAEGIRTLGTSLFSLPQAIACSQAGMHSISPYFNETRAHVEPELWPDVEDPATQHPMSARMRHIRDTYDRLAKETGKTQPLIKAASCVTAREAMAMLELGADSNTILADQMDDLCSATKLPVYKKGGEHQVRYRSLLDQPSAAWAPWASKEPAERKKRMEEIAKADPLSKVMSKDWKIASTDVDYLAPGVLDKYNEEDEVTRLRLKDALDLFYNGEEHSRQTIEKLQKEWNA</sequence>
<dbReference type="GO" id="GO:0005975">
    <property type="term" value="P:carbohydrate metabolic process"/>
    <property type="evidence" value="ECO:0007669"/>
    <property type="project" value="InterPro"/>
</dbReference>
<dbReference type="Gene3D" id="3.20.20.70">
    <property type="entry name" value="Aldolase class I"/>
    <property type="match status" value="1"/>
</dbReference>
<accession>A0A1B9GZG1</accession>
<dbReference type="Pfam" id="PF00923">
    <property type="entry name" value="TAL_FSA"/>
    <property type="match status" value="1"/>
</dbReference>
<dbReference type="InterPro" id="IPR001585">
    <property type="entry name" value="TAL/FSA"/>
</dbReference>
<dbReference type="SUPFAM" id="SSF51569">
    <property type="entry name" value="Aldolase"/>
    <property type="match status" value="1"/>
</dbReference>
<keyword evidence="3" id="KW-1185">Reference proteome</keyword>
<dbReference type="PANTHER" id="PTHR10683">
    <property type="entry name" value="TRANSALDOLASE"/>
    <property type="match status" value="1"/>
</dbReference>
<evidence type="ECO:0000256" key="1">
    <source>
        <dbReference type="ARBA" id="ARBA00023270"/>
    </source>
</evidence>